<dbReference type="PANTHER" id="PTHR33930">
    <property type="entry name" value="ALKYL HYDROPEROXIDE REDUCTASE AHPD"/>
    <property type="match status" value="1"/>
</dbReference>
<reference evidence="2 3" key="1">
    <citation type="submission" date="2015-09" db="EMBL/GenBank/DDBJ databases">
        <title>A metagenomics-based metabolic model of nitrate-dependent anaerobic oxidation of methane by Methanoperedens-like archaea.</title>
        <authorList>
            <person name="Arshad A."/>
            <person name="Speth D.R."/>
            <person name="De Graaf R.M."/>
            <person name="Op Den Camp H.J."/>
            <person name="Jetten M.S."/>
            <person name="Welte C.U."/>
        </authorList>
    </citation>
    <scope>NUCLEOTIDE SEQUENCE [LARGE SCALE GENOMIC DNA]</scope>
</reference>
<protein>
    <submittedName>
        <fullName evidence="2">4-carboxymuconolactone decarboxylase</fullName>
    </submittedName>
</protein>
<name>A0A0P7ZAE9_9EURY</name>
<accession>A0A0P7ZAE9</accession>
<proteinExistence type="predicted"/>
<dbReference type="EMBL" id="LKCM01000350">
    <property type="protein sequence ID" value="KPQ41475.1"/>
    <property type="molecule type" value="Genomic_DNA"/>
</dbReference>
<dbReference type="InterPro" id="IPR029032">
    <property type="entry name" value="AhpD-like"/>
</dbReference>
<evidence type="ECO:0000259" key="1">
    <source>
        <dbReference type="Pfam" id="PF02627"/>
    </source>
</evidence>
<evidence type="ECO:0000313" key="3">
    <source>
        <dbReference type="Proteomes" id="UP000050360"/>
    </source>
</evidence>
<comment type="caution">
    <text evidence="2">The sequence shown here is derived from an EMBL/GenBank/DDBJ whole genome shotgun (WGS) entry which is preliminary data.</text>
</comment>
<sequence length="123" mass="13769">MKFPPYWNQIFYNDLEPFVTVDNMTEHPLKIYEKLDPELLKHVTNSSEFVFAEGALPRKFKLLIGMAFDASYGTVQGVKSLAQQAMEAGATKEEITEALRVAQYLSGVGCVYIAAQALKELFG</sequence>
<organism evidence="2 3">
    <name type="scientific">Candidatus Methanoperedens nitratireducens</name>
    <dbReference type="NCBI Taxonomy" id="1392998"/>
    <lineage>
        <taxon>Archaea</taxon>
        <taxon>Methanobacteriati</taxon>
        <taxon>Methanobacteriota</taxon>
        <taxon>Stenosarchaea group</taxon>
        <taxon>Methanomicrobia</taxon>
        <taxon>Methanosarcinales</taxon>
        <taxon>ANME-2 cluster</taxon>
        <taxon>Candidatus Methanoperedentaceae</taxon>
        <taxon>Candidatus Methanoperedens</taxon>
    </lineage>
</organism>
<dbReference type="InterPro" id="IPR003779">
    <property type="entry name" value="CMD-like"/>
</dbReference>
<dbReference type="PANTHER" id="PTHR33930:SF2">
    <property type="entry name" value="BLR3452 PROTEIN"/>
    <property type="match status" value="1"/>
</dbReference>
<dbReference type="Proteomes" id="UP000050360">
    <property type="component" value="Unassembled WGS sequence"/>
</dbReference>
<gene>
    <name evidence="2" type="ORF">MPEBLZ_03970</name>
</gene>
<feature type="domain" description="Carboxymuconolactone decarboxylase-like" evidence="1">
    <location>
        <begin position="37"/>
        <end position="119"/>
    </location>
</feature>
<dbReference type="SUPFAM" id="SSF69118">
    <property type="entry name" value="AhpD-like"/>
    <property type="match status" value="1"/>
</dbReference>
<dbReference type="Gene3D" id="1.20.1290.10">
    <property type="entry name" value="AhpD-like"/>
    <property type="match status" value="1"/>
</dbReference>
<evidence type="ECO:0000313" key="2">
    <source>
        <dbReference type="EMBL" id="KPQ41475.1"/>
    </source>
</evidence>
<dbReference type="Pfam" id="PF02627">
    <property type="entry name" value="CMD"/>
    <property type="match status" value="1"/>
</dbReference>
<dbReference type="AlphaFoldDB" id="A0A0P7ZAE9"/>
<dbReference type="GO" id="GO:0051920">
    <property type="term" value="F:peroxiredoxin activity"/>
    <property type="evidence" value="ECO:0007669"/>
    <property type="project" value="InterPro"/>
</dbReference>